<dbReference type="AlphaFoldDB" id="A0A9N9JPX6"/>
<evidence type="ECO:0000313" key="2">
    <source>
        <dbReference type="Proteomes" id="UP000789759"/>
    </source>
</evidence>
<protein>
    <submittedName>
        <fullName evidence="1">12498_t:CDS:1</fullName>
    </submittedName>
</protein>
<comment type="caution">
    <text evidence="1">The sequence shown here is derived from an EMBL/GenBank/DDBJ whole genome shotgun (WGS) entry which is preliminary data.</text>
</comment>
<organism evidence="1 2">
    <name type="scientific">Cetraspora pellucida</name>
    <dbReference type="NCBI Taxonomy" id="1433469"/>
    <lineage>
        <taxon>Eukaryota</taxon>
        <taxon>Fungi</taxon>
        <taxon>Fungi incertae sedis</taxon>
        <taxon>Mucoromycota</taxon>
        <taxon>Glomeromycotina</taxon>
        <taxon>Glomeromycetes</taxon>
        <taxon>Diversisporales</taxon>
        <taxon>Gigasporaceae</taxon>
        <taxon>Cetraspora</taxon>
    </lineage>
</organism>
<dbReference type="PANTHER" id="PTHR46880">
    <property type="entry name" value="RAS-ASSOCIATING DOMAIN-CONTAINING PROTEIN"/>
    <property type="match status" value="1"/>
</dbReference>
<accession>A0A9N9JPX6</accession>
<dbReference type="SUPFAM" id="SSF53098">
    <property type="entry name" value="Ribonuclease H-like"/>
    <property type="match status" value="1"/>
</dbReference>
<feature type="non-terminal residue" evidence="1">
    <location>
        <position position="253"/>
    </location>
</feature>
<reference evidence="1" key="1">
    <citation type="submission" date="2021-06" db="EMBL/GenBank/DDBJ databases">
        <authorList>
            <person name="Kallberg Y."/>
            <person name="Tangrot J."/>
            <person name="Rosling A."/>
        </authorList>
    </citation>
    <scope>NUCLEOTIDE SEQUENCE</scope>
    <source>
        <strain evidence="1">FL966</strain>
    </source>
</reference>
<feature type="non-terminal residue" evidence="1">
    <location>
        <position position="1"/>
    </location>
</feature>
<sequence length="253" mass="28739">MKIIQQMKCVYFTAKKHLSVSIYPDLFSLVTNSNNISLDLKILKFSALSLQESSENKSYGTYLNYTAARNFATAIVHVIEKELISEIELAKHWSIMIDESTSMDEKHLVIASQYIISNLPIIRYIGVIKLEDCRSEYIFEKLKNFISDKGLNIENIAYFGSDGTSTMIGSKTGVSTRLKHLNLFMTSVHCIAHQLHLAGQNMTKEKTNDEPQLCLLNIINTHWLSMSNTVHNLHQILDSVKNALNYDFITADN</sequence>
<name>A0A9N9JPX6_9GLOM</name>
<dbReference type="EMBL" id="CAJVQA010027437">
    <property type="protein sequence ID" value="CAG8791828.1"/>
    <property type="molecule type" value="Genomic_DNA"/>
</dbReference>
<dbReference type="PANTHER" id="PTHR46880:SF5">
    <property type="entry name" value="DUF4371 DOMAIN-CONTAINING PROTEIN"/>
    <property type="match status" value="1"/>
</dbReference>
<dbReference type="OrthoDB" id="2315120at2759"/>
<proteinExistence type="predicted"/>
<dbReference type="Proteomes" id="UP000789759">
    <property type="component" value="Unassembled WGS sequence"/>
</dbReference>
<dbReference type="InterPro" id="IPR012337">
    <property type="entry name" value="RNaseH-like_sf"/>
</dbReference>
<gene>
    <name evidence="1" type="ORF">CPELLU_LOCUS17061</name>
</gene>
<keyword evidence="2" id="KW-1185">Reference proteome</keyword>
<evidence type="ECO:0000313" key="1">
    <source>
        <dbReference type="EMBL" id="CAG8791828.1"/>
    </source>
</evidence>